<dbReference type="InterPro" id="IPR041698">
    <property type="entry name" value="Methyltransf_25"/>
</dbReference>
<evidence type="ECO:0000256" key="2">
    <source>
        <dbReference type="SAM" id="MobiDB-lite"/>
    </source>
</evidence>
<sequence length="289" mass="31830">MPAEPPEMQPSERSDPTMIQSRTTVSPSCAGMASWTDRLGEVWAVHQPRFDRMLARYNGAFLAMTGISRTDQVLDIGCGTGTLTRAAAELAPSGRVLGIDLSPAVLAVARKHTRRQSNVSYLQADAESYPLRAQAYQAIISRFGTMYFRQPATAFHRIGQALQDAGQLTMLVWQTRDRNEWVRVIDDSLGPRASHMFGWTDDGTGGPEVIDDLLANAGFDRIAFTDVRQPLFLGVDAEEADMFVRAVVSRDPHDRRQQDELRAALTARQLVSGGVLLNSAAWLVTARKA</sequence>
<dbReference type="GO" id="GO:0032259">
    <property type="term" value="P:methylation"/>
    <property type="evidence" value="ECO:0007669"/>
    <property type="project" value="UniProtKB-KW"/>
</dbReference>
<evidence type="ECO:0000313" key="5">
    <source>
        <dbReference type="Proteomes" id="UP000292695"/>
    </source>
</evidence>
<dbReference type="AlphaFoldDB" id="A0A4R0IPI7"/>
<proteinExistence type="predicted"/>
<gene>
    <name evidence="4" type="ORF">E0H50_13480</name>
</gene>
<dbReference type="OrthoDB" id="9777638at2"/>
<dbReference type="GO" id="GO:0008168">
    <property type="term" value="F:methyltransferase activity"/>
    <property type="evidence" value="ECO:0007669"/>
    <property type="project" value="UniProtKB-KW"/>
</dbReference>
<dbReference type="EMBL" id="SJKA01000004">
    <property type="protein sequence ID" value="TCC34899.1"/>
    <property type="molecule type" value="Genomic_DNA"/>
</dbReference>
<name>A0A4R0IPI7_9ACTN</name>
<organism evidence="4 5">
    <name type="scientific">Kribbella sindirgiensis</name>
    <dbReference type="NCBI Taxonomy" id="1124744"/>
    <lineage>
        <taxon>Bacteria</taxon>
        <taxon>Bacillati</taxon>
        <taxon>Actinomycetota</taxon>
        <taxon>Actinomycetes</taxon>
        <taxon>Propionibacteriales</taxon>
        <taxon>Kribbellaceae</taxon>
        <taxon>Kribbella</taxon>
    </lineage>
</organism>
<reference evidence="4 5" key="1">
    <citation type="submission" date="2019-02" db="EMBL/GenBank/DDBJ databases">
        <title>Kribbella capetownensis sp. nov. and Kribbella speibonae sp. nov., isolated from soil.</title>
        <authorList>
            <person name="Curtis S.M."/>
            <person name="Norton I."/>
            <person name="Everest G.J."/>
            <person name="Meyers P.R."/>
        </authorList>
    </citation>
    <scope>NUCLEOTIDE SEQUENCE [LARGE SCALE GENOMIC DNA]</scope>
    <source>
        <strain evidence="4 5">DSM 27082</strain>
    </source>
</reference>
<dbReference type="CDD" id="cd02440">
    <property type="entry name" value="AdoMet_MTases"/>
    <property type="match status" value="1"/>
</dbReference>
<dbReference type="PANTHER" id="PTHR43861">
    <property type="entry name" value="TRANS-ACONITATE 2-METHYLTRANSFERASE-RELATED"/>
    <property type="match status" value="1"/>
</dbReference>
<dbReference type="Pfam" id="PF13649">
    <property type="entry name" value="Methyltransf_25"/>
    <property type="match status" value="1"/>
</dbReference>
<dbReference type="Proteomes" id="UP000292695">
    <property type="component" value="Unassembled WGS sequence"/>
</dbReference>
<accession>A0A4R0IPI7</accession>
<dbReference type="InterPro" id="IPR029063">
    <property type="entry name" value="SAM-dependent_MTases_sf"/>
</dbReference>
<evidence type="ECO:0000259" key="3">
    <source>
        <dbReference type="Pfam" id="PF13649"/>
    </source>
</evidence>
<comment type="caution">
    <text evidence="4">The sequence shown here is derived from an EMBL/GenBank/DDBJ whole genome shotgun (WGS) entry which is preliminary data.</text>
</comment>
<protein>
    <submittedName>
        <fullName evidence="4">Class I SAM-dependent methyltransferase</fullName>
    </submittedName>
</protein>
<feature type="domain" description="Methyltransferase" evidence="3">
    <location>
        <begin position="73"/>
        <end position="166"/>
    </location>
</feature>
<evidence type="ECO:0000313" key="4">
    <source>
        <dbReference type="EMBL" id="TCC34899.1"/>
    </source>
</evidence>
<keyword evidence="4" id="KW-0489">Methyltransferase</keyword>
<feature type="region of interest" description="Disordered" evidence="2">
    <location>
        <begin position="1"/>
        <end position="25"/>
    </location>
</feature>
<keyword evidence="5" id="KW-1185">Reference proteome</keyword>
<dbReference type="Gene3D" id="3.40.50.150">
    <property type="entry name" value="Vaccinia Virus protein VP39"/>
    <property type="match status" value="1"/>
</dbReference>
<evidence type="ECO:0000256" key="1">
    <source>
        <dbReference type="ARBA" id="ARBA00022679"/>
    </source>
</evidence>
<dbReference type="SUPFAM" id="SSF53335">
    <property type="entry name" value="S-adenosyl-L-methionine-dependent methyltransferases"/>
    <property type="match status" value="1"/>
</dbReference>
<keyword evidence="1 4" id="KW-0808">Transferase</keyword>